<dbReference type="AlphaFoldDB" id="A0A9D0ZXZ4"/>
<sequence length="708" mass="79730">MTYKDYPLGNFLLRYLIDPASGHVSMVLLPAGLESCYEERRETLGKPPNVCSAWSVGSLCHLSLSHHPQSPGAGGTLKYGYSTEALRYVKQEKWESQNKLSITTILKAEEGYWVEHTVEYTLGESGVEVSTRFLNQSGRTLRLDLLTSFSLDNLSPFQRDDAPEKIKLHRFRGGWSLEGKHTEDTVEDLNLEPSWYRCFPESERYGVLGSHPVKRWFPFGCVEDMEHHIFWSAQVASNSSWQMEFTRDGDCFSLSGGLADREFGGWSKEIPDGGSFLAPKAFLSVSADGLWDACQYLTGMFQKYADLQPEPEAELPILFNEWCTTWGSPSHSEITALAHKLQPLGISYLVIDAGWSKKPVESTDPQAGNGDWEIDPDKFPEGFRPLSLELESLGMSLGVWMEFEVTTKGAYVHGSPFDSLHLTRNGTLIQTGNIRRFWDFRHPEVIEYLKEKVIGFLRSQEIRYLKVDYNGSIGAGCDGAESPGEGLRAQMEAVLTFFRLIRRELPDLVIENCASGGHRLEPSMMTLTAMSSFSDAHECSEIPYIAANLHPLILPRQSQIWAVISKELSLREVQYRLTSAMLGRFCLSGNILELEDEKWETVKQAAEFYRQAKDIIKCGRSLLFRNSTNNQHHLRGAQALTRQSGDEILLVYHSFDQPSKDLQGLLPAGTWTVKSQFGADCRIKLNPEGFVIYPQQAFEGAALLLSRI</sequence>
<dbReference type="EMBL" id="DVFT01000222">
    <property type="protein sequence ID" value="HIQ97884.1"/>
    <property type="molecule type" value="Genomic_DNA"/>
</dbReference>
<comment type="caution">
    <text evidence="1">The sequence shown here is derived from an EMBL/GenBank/DDBJ whole genome shotgun (WGS) entry which is preliminary data.</text>
</comment>
<protein>
    <submittedName>
        <fullName evidence="1">Alpha-galactosidase</fullName>
    </submittedName>
</protein>
<dbReference type="InterPro" id="IPR002252">
    <property type="entry name" value="Glyco_hydro_36"/>
</dbReference>
<dbReference type="SUPFAM" id="SSF51445">
    <property type="entry name" value="(Trans)glycosidases"/>
    <property type="match status" value="1"/>
</dbReference>
<dbReference type="GO" id="GO:0004557">
    <property type="term" value="F:alpha-galactosidase activity"/>
    <property type="evidence" value="ECO:0007669"/>
    <property type="project" value="InterPro"/>
</dbReference>
<name>A0A9D0ZXZ4_9FIRM</name>
<evidence type="ECO:0000313" key="2">
    <source>
        <dbReference type="Proteomes" id="UP000886886"/>
    </source>
</evidence>
<organism evidence="1 2">
    <name type="scientific">Candidatus Limivivens merdigallinarum</name>
    <dbReference type="NCBI Taxonomy" id="2840859"/>
    <lineage>
        <taxon>Bacteria</taxon>
        <taxon>Bacillati</taxon>
        <taxon>Bacillota</taxon>
        <taxon>Clostridia</taxon>
        <taxon>Lachnospirales</taxon>
        <taxon>Lachnospiraceae</taxon>
        <taxon>Lachnospiraceae incertae sedis</taxon>
        <taxon>Candidatus Limivivens</taxon>
    </lineage>
</organism>
<gene>
    <name evidence="1" type="ORF">IAB26_15145</name>
</gene>
<dbReference type="Pfam" id="PF02065">
    <property type="entry name" value="Melibiase"/>
    <property type="match status" value="1"/>
</dbReference>
<proteinExistence type="predicted"/>
<dbReference type="InterPro" id="IPR038417">
    <property type="entry name" value="Alpga-gal_N_sf"/>
</dbReference>
<dbReference type="CDD" id="cd14791">
    <property type="entry name" value="GH36"/>
    <property type="match status" value="1"/>
</dbReference>
<dbReference type="Gene3D" id="3.20.20.70">
    <property type="entry name" value="Aldolase class I"/>
    <property type="match status" value="1"/>
</dbReference>
<dbReference type="GO" id="GO:0016052">
    <property type="term" value="P:carbohydrate catabolic process"/>
    <property type="evidence" value="ECO:0007669"/>
    <property type="project" value="InterPro"/>
</dbReference>
<dbReference type="Gene3D" id="2.70.98.60">
    <property type="entry name" value="alpha-galactosidase from lactobacil brevis"/>
    <property type="match status" value="1"/>
</dbReference>
<dbReference type="Proteomes" id="UP000886886">
    <property type="component" value="Unassembled WGS sequence"/>
</dbReference>
<dbReference type="InterPro" id="IPR013785">
    <property type="entry name" value="Aldolase_TIM"/>
</dbReference>
<reference evidence="1" key="2">
    <citation type="journal article" date="2021" name="PeerJ">
        <title>Extensive microbial diversity within the chicken gut microbiome revealed by metagenomics and culture.</title>
        <authorList>
            <person name="Gilroy R."/>
            <person name="Ravi A."/>
            <person name="Getino M."/>
            <person name="Pursley I."/>
            <person name="Horton D.L."/>
            <person name="Alikhan N.F."/>
            <person name="Baker D."/>
            <person name="Gharbi K."/>
            <person name="Hall N."/>
            <person name="Watson M."/>
            <person name="Adriaenssens E.M."/>
            <person name="Foster-Nyarko E."/>
            <person name="Jarju S."/>
            <person name="Secka A."/>
            <person name="Antonio M."/>
            <person name="Oren A."/>
            <person name="Chaudhuri R.R."/>
            <person name="La Ragione R."/>
            <person name="Hildebrand F."/>
            <person name="Pallen M.J."/>
        </authorList>
    </citation>
    <scope>NUCLEOTIDE SEQUENCE</scope>
    <source>
        <strain evidence="1">ChiSjej3B21-11622</strain>
    </source>
</reference>
<evidence type="ECO:0000313" key="1">
    <source>
        <dbReference type="EMBL" id="HIQ97884.1"/>
    </source>
</evidence>
<accession>A0A9D0ZXZ4</accession>
<dbReference type="InterPro" id="IPR017853">
    <property type="entry name" value="GH"/>
</dbReference>
<reference evidence="1" key="1">
    <citation type="submission" date="2020-10" db="EMBL/GenBank/DDBJ databases">
        <authorList>
            <person name="Gilroy R."/>
        </authorList>
    </citation>
    <scope>NUCLEOTIDE SEQUENCE</scope>
    <source>
        <strain evidence="1">ChiSjej3B21-11622</strain>
    </source>
</reference>